<feature type="transmembrane region" description="Helical" evidence="1">
    <location>
        <begin position="181"/>
        <end position="203"/>
    </location>
</feature>
<keyword evidence="1" id="KW-0472">Membrane</keyword>
<gene>
    <name evidence="2" type="ORF">MHBO_001050</name>
</gene>
<keyword evidence="1" id="KW-1133">Transmembrane helix</keyword>
<keyword evidence="1" id="KW-0812">Transmembrane</keyword>
<feature type="transmembrane region" description="Helical" evidence="1">
    <location>
        <begin position="141"/>
        <end position="161"/>
    </location>
</feature>
<evidence type="ECO:0000313" key="2">
    <source>
        <dbReference type="EMBL" id="MES1919187.1"/>
    </source>
</evidence>
<reference evidence="2 3" key="1">
    <citation type="journal article" date="2024" name="BMC Biol.">
        <title>Comparative genomics of Ascetosporea gives new insight into the evolutionary basis for animal parasitism in Rhizaria.</title>
        <authorList>
            <person name="Hiltunen Thoren M."/>
            <person name="Onut-Brannstrom I."/>
            <person name="Alfjorden A."/>
            <person name="Peckova H."/>
            <person name="Swords F."/>
            <person name="Hooper C."/>
            <person name="Holzer A.S."/>
            <person name="Bass D."/>
            <person name="Burki F."/>
        </authorList>
    </citation>
    <scope>NUCLEOTIDE SEQUENCE [LARGE SCALE GENOMIC DNA]</scope>
    <source>
        <strain evidence="2">20-A016</strain>
    </source>
</reference>
<dbReference type="Proteomes" id="UP001439008">
    <property type="component" value="Unassembled WGS sequence"/>
</dbReference>
<keyword evidence="3" id="KW-1185">Reference proteome</keyword>
<dbReference type="EMBL" id="JBDODL010000221">
    <property type="protein sequence ID" value="MES1919187.1"/>
    <property type="molecule type" value="Genomic_DNA"/>
</dbReference>
<comment type="caution">
    <text evidence="2">The sequence shown here is derived from an EMBL/GenBank/DDBJ whole genome shotgun (WGS) entry which is preliminary data.</text>
</comment>
<evidence type="ECO:0000256" key="1">
    <source>
        <dbReference type="SAM" id="Phobius"/>
    </source>
</evidence>
<accession>A0ABV2AHN8</accession>
<evidence type="ECO:0000313" key="3">
    <source>
        <dbReference type="Proteomes" id="UP001439008"/>
    </source>
</evidence>
<organism evidence="2 3">
    <name type="scientific">Bonamia ostreae</name>
    <dbReference type="NCBI Taxonomy" id="126728"/>
    <lineage>
        <taxon>Eukaryota</taxon>
        <taxon>Sar</taxon>
        <taxon>Rhizaria</taxon>
        <taxon>Endomyxa</taxon>
        <taxon>Ascetosporea</taxon>
        <taxon>Haplosporida</taxon>
        <taxon>Bonamia</taxon>
    </lineage>
</organism>
<sequence>MQNLSPAKMLSNERKLDTERAKWICEKALDSGSFYNPAAAGRFTVYEAENYLALYASVQPTLDDTCENVDVEAILNRVNALKILPNVTDSVQKLIKANLTADAPIPSTFVEAVGQAHAQELFVEYSLANAPPYESTAMDKLSVLGIFLSAFIIQQAVFGIYCSLLNKSLKSWRIVQTGGMVMVYLLYITMALVGYFGQLQLVGETVFEKMNLRYFVDTGEIDYGF</sequence>
<name>A0ABV2AHN8_9EUKA</name>
<protein>
    <submittedName>
        <fullName evidence="2">Uncharacterized protein</fullName>
    </submittedName>
</protein>
<proteinExistence type="predicted"/>